<gene>
    <name evidence="3" type="ORF">GCM10011608_03890</name>
</gene>
<name>A0A917TGA5_9ACTN</name>
<keyword evidence="2" id="KW-0472">Membrane</keyword>
<keyword evidence="4" id="KW-1185">Reference proteome</keyword>
<feature type="transmembrane region" description="Helical" evidence="2">
    <location>
        <begin position="6"/>
        <end position="27"/>
    </location>
</feature>
<sequence length="159" mass="17691">MDIKVWMYLVYLAVSIGLTIWVARTLARNGQIFLEEVFADERLARAVNNLLVVGFYLLNLGYVTVAMRHSEAIGSTSRAMEELSWKVGLVLLVLGALHFFNVYALGRYRRSRLRQLASHPPLAPVGYLAMPQPATGQHPQPAEHPQPPHRPAGPTPPAQ</sequence>
<keyword evidence="2" id="KW-0812">Transmembrane</keyword>
<keyword evidence="2" id="KW-1133">Transmembrane helix</keyword>
<comment type="caution">
    <text evidence="3">The sequence shown here is derived from an EMBL/GenBank/DDBJ whole genome shotgun (WGS) entry which is preliminary data.</text>
</comment>
<accession>A0A917TGA5</accession>
<protein>
    <submittedName>
        <fullName evidence="3">Uncharacterized protein</fullName>
    </submittedName>
</protein>
<reference evidence="3" key="2">
    <citation type="submission" date="2020-09" db="EMBL/GenBank/DDBJ databases">
        <authorList>
            <person name="Sun Q."/>
            <person name="Zhou Y."/>
        </authorList>
    </citation>
    <scope>NUCLEOTIDE SEQUENCE</scope>
    <source>
        <strain evidence="3">CGMCC 4.7312</strain>
    </source>
</reference>
<dbReference type="RefSeq" id="WP_189040456.1">
    <property type="nucleotide sequence ID" value="NZ_BMNB01000001.1"/>
</dbReference>
<dbReference type="Proteomes" id="UP000608890">
    <property type="component" value="Unassembled WGS sequence"/>
</dbReference>
<feature type="compositionally biased region" description="Pro residues" evidence="1">
    <location>
        <begin position="142"/>
        <end position="159"/>
    </location>
</feature>
<evidence type="ECO:0000313" key="4">
    <source>
        <dbReference type="Proteomes" id="UP000608890"/>
    </source>
</evidence>
<feature type="transmembrane region" description="Helical" evidence="2">
    <location>
        <begin position="47"/>
        <end position="67"/>
    </location>
</feature>
<evidence type="ECO:0000313" key="3">
    <source>
        <dbReference type="EMBL" id="GGM22326.1"/>
    </source>
</evidence>
<dbReference type="EMBL" id="BMNB01000001">
    <property type="protein sequence ID" value="GGM22326.1"/>
    <property type="molecule type" value="Genomic_DNA"/>
</dbReference>
<evidence type="ECO:0000256" key="1">
    <source>
        <dbReference type="SAM" id="MobiDB-lite"/>
    </source>
</evidence>
<organism evidence="3 4">
    <name type="scientific">Micromonospora sonchi</name>
    <dbReference type="NCBI Taxonomy" id="1763543"/>
    <lineage>
        <taxon>Bacteria</taxon>
        <taxon>Bacillati</taxon>
        <taxon>Actinomycetota</taxon>
        <taxon>Actinomycetes</taxon>
        <taxon>Micromonosporales</taxon>
        <taxon>Micromonosporaceae</taxon>
        <taxon>Micromonospora</taxon>
    </lineage>
</organism>
<evidence type="ECO:0000256" key="2">
    <source>
        <dbReference type="SAM" id="Phobius"/>
    </source>
</evidence>
<feature type="region of interest" description="Disordered" evidence="1">
    <location>
        <begin position="128"/>
        <end position="159"/>
    </location>
</feature>
<reference evidence="3" key="1">
    <citation type="journal article" date="2014" name="Int. J. Syst. Evol. Microbiol.">
        <title>Complete genome sequence of Corynebacterium casei LMG S-19264T (=DSM 44701T), isolated from a smear-ripened cheese.</title>
        <authorList>
            <consortium name="US DOE Joint Genome Institute (JGI-PGF)"/>
            <person name="Walter F."/>
            <person name="Albersmeier A."/>
            <person name="Kalinowski J."/>
            <person name="Ruckert C."/>
        </authorList>
    </citation>
    <scope>NUCLEOTIDE SEQUENCE</scope>
    <source>
        <strain evidence="3">CGMCC 4.7312</strain>
    </source>
</reference>
<dbReference type="AlphaFoldDB" id="A0A917TGA5"/>
<proteinExistence type="predicted"/>
<feature type="transmembrane region" description="Helical" evidence="2">
    <location>
        <begin position="87"/>
        <end position="106"/>
    </location>
</feature>